<keyword evidence="3" id="KW-1185">Reference proteome</keyword>
<keyword evidence="1" id="KW-0175">Coiled coil</keyword>
<gene>
    <name evidence="2" type="ORF">AMECASPLE_012259</name>
</gene>
<comment type="caution">
    <text evidence="2">The sequence shown here is derived from an EMBL/GenBank/DDBJ whole genome shotgun (WGS) entry which is preliminary data.</text>
</comment>
<evidence type="ECO:0000313" key="2">
    <source>
        <dbReference type="EMBL" id="MEQ2291320.1"/>
    </source>
</evidence>
<organism evidence="2 3">
    <name type="scientific">Ameca splendens</name>
    <dbReference type="NCBI Taxonomy" id="208324"/>
    <lineage>
        <taxon>Eukaryota</taxon>
        <taxon>Metazoa</taxon>
        <taxon>Chordata</taxon>
        <taxon>Craniata</taxon>
        <taxon>Vertebrata</taxon>
        <taxon>Euteleostomi</taxon>
        <taxon>Actinopterygii</taxon>
        <taxon>Neopterygii</taxon>
        <taxon>Teleostei</taxon>
        <taxon>Neoteleostei</taxon>
        <taxon>Acanthomorphata</taxon>
        <taxon>Ovalentaria</taxon>
        <taxon>Atherinomorphae</taxon>
        <taxon>Cyprinodontiformes</taxon>
        <taxon>Goodeidae</taxon>
        <taxon>Ameca</taxon>
    </lineage>
</organism>
<sequence>MWRSSSSTLTCLRHPTEKFWDLVPSAMIQVSFSSLSQVEHCGERFNALLDVYKRNFIRICFGIISIATDTETNRKKLEARKRDIEIRIKDVIKDRCDIKWAGPTKNSQL</sequence>
<evidence type="ECO:0000256" key="1">
    <source>
        <dbReference type="SAM" id="Coils"/>
    </source>
</evidence>
<evidence type="ECO:0000313" key="3">
    <source>
        <dbReference type="Proteomes" id="UP001469553"/>
    </source>
</evidence>
<dbReference type="EMBL" id="JAHRIP010028977">
    <property type="protein sequence ID" value="MEQ2291320.1"/>
    <property type="molecule type" value="Genomic_DNA"/>
</dbReference>
<name>A0ABV0YCX4_9TELE</name>
<dbReference type="Proteomes" id="UP001469553">
    <property type="component" value="Unassembled WGS sequence"/>
</dbReference>
<feature type="coiled-coil region" evidence="1">
    <location>
        <begin position="67"/>
        <end position="94"/>
    </location>
</feature>
<accession>A0ABV0YCX4</accession>
<reference evidence="2 3" key="1">
    <citation type="submission" date="2021-06" db="EMBL/GenBank/DDBJ databases">
        <authorList>
            <person name="Palmer J.M."/>
        </authorList>
    </citation>
    <scope>NUCLEOTIDE SEQUENCE [LARGE SCALE GENOMIC DNA]</scope>
    <source>
        <strain evidence="2 3">AS_MEX2019</strain>
        <tissue evidence="2">Muscle</tissue>
    </source>
</reference>
<proteinExistence type="predicted"/>
<protein>
    <submittedName>
        <fullName evidence="2">Uncharacterized protein</fullName>
    </submittedName>
</protein>